<evidence type="ECO:0000313" key="2">
    <source>
        <dbReference type="Proteomes" id="UP000199664"/>
    </source>
</evidence>
<dbReference type="SUPFAM" id="SSF51197">
    <property type="entry name" value="Clavaminate synthase-like"/>
    <property type="match status" value="1"/>
</dbReference>
<evidence type="ECO:0008006" key="3">
    <source>
        <dbReference type="Google" id="ProtNLM"/>
    </source>
</evidence>
<sequence>MPMPALPTDAIEVADSAPVAPLPDPALIAAQIDREGFAVIDDYVPPGDLQEAQDFVRRAVSGNGGNYLAIAGPERLDGTFLKRWPEDSDFLTLCRGIYQSSMGKPAPQPSFYQILRCLSGERAAANSLNFHYDSYLLTALIPILMPERGQSGDLLIIPNTRKLRASYATNFLDKILLDNPLSQAALRHLYRRGHRSIRHLKLKPGGLYLFNGYRSIHTNEACDPDTIRSTAILHYLDPHADSPLKRLLRRH</sequence>
<proteinExistence type="predicted"/>
<accession>A0A1H7HRS5</accession>
<reference evidence="2" key="1">
    <citation type="submission" date="2016-10" db="EMBL/GenBank/DDBJ databases">
        <authorList>
            <person name="Varghese N."/>
            <person name="Submissions S."/>
        </authorList>
    </citation>
    <scope>NUCLEOTIDE SEQUENCE [LARGE SCALE GENOMIC DNA]</scope>
    <source>
        <strain evidence="2">LMG 26383,CCUG 61248,R- 45681</strain>
    </source>
</reference>
<dbReference type="AlphaFoldDB" id="A0A1H7HRS5"/>
<keyword evidence="2" id="KW-1185">Reference proteome</keyword>
<protein>
    <recommendedName>
        <fullName evidence="3">Phytanoyl-CoA dioxygenase (PhyH)</fullName>
    </recommendedName>
</protein>
<gene>
    <name evidence="1" type="ORF">SAMN04515666_101739</name>
</gene>
<dbReference type="EMBL" id="FOAN01000001">
    <property type="protein sequence ID" value="SEK52874.1"/>
    <property type="molecule type" value="Genomic_DNA"/>
</dbReference>
<evidence type="ECO:0000313" key="1">
    <source>
        <dbReference type="EMBL" id="SEK52874.1"/>
    </source>
</evidence>
<dbReference type="Proteomes" id="UP000199664">
    <property type="component" value="Unassembled WGS sequence"/>
</dbReference>
<name>A0A1H7HRS5_9HYPH</name>
<dbReference type="Gene3D" id="2.60.120.620">
    <property type="entry name" value="q2cbj1_9rhob like domain"/>
    <property type="match status" value="1"/>
</dbReference>
<organism evidence="1 2">
    <name type="scientific">Bosea lupini</name>
    <dbReference type="NCBI Taxonomy" id="1036779"/>
    <lineage>
        <taxon>Bacteria</taxon>
        <taxon>Pseudomonadati</taxon>
        <taxon>Pseudomonadota</taxon>
        <taxon>Alphaproteobacteria</taxon>
        <taxon>Hyphomicrobiales</taxon>
        <taxon>Boseaceae</taxon>
        <taxon>Bosea</taxon>
    </lineage>
</organism>